<feature type="chain" id="PRO_5009520049" description="DUF5667 domain-containing protein" evidence="2">
    <location>
        <begin position="22"/>
        <end position="221"/>
    </location>
</feature>
<sequence length="221" mass="24080">MKLLPALLVLILLVTPTIVFAQTRAVVIKDKVEARREQLASKAAEVRTKMAESKEAFLERKSKVASAAAIRKDTLKTQLKAIKDRKKATVAERLDANLSKINEVRTANMLKHLDQMDALMDRVEARIATVSALSTTEVASAIAESRDSIDTARAAVQEQSTVSYPVTITTEAALKTEFQEIRDQLLTDLKVVHAQVIDARKSVAAVFVAIAKTKEGATGGQ</sequence>
<dbReference type="AlphaFoldDB" id="A0A1F5MIY2"/>
<protein>
    <recommendedName>
        <fullName evidence="5">DUF5667 domain-containing protein</fullName>
    </recommendedName>
</protein>
<name>A0A1F5MIY2_9BACT</name>
<keyword evidence="1" id="KW-0175">Coiled coil</keyword>
<dbReference type="EMBL" id="MFDO01000019">
    <property type="protein sequence ID" value="OGE65324.1"/>
    <property type="molecule type" value="Genomic_DNA"/>
</dbReference>
<evidence type="ECO:0000313" key="4">
    <source>
        <dbReference type="Proteomes" id="UP000178017"/>
    </source>
</evidence>
<evidence type="ECO:0000256" key="2">
    <source>
        <dbReference type="SAM" id="SignalP"/>
    </source>
</evidence>
<dbReference type="Proteomes" id="UP000178017">
    <property type="component" value="Unassembled WGS sequence"/>
</dbReference>
<evidence type="ECO:0000313" key="3">
    <source>
        <dbReference type="EMBL" id="OGE65324.1"/>
    </source>
</evidence>
<proteinExistence type="predicted"/>
<keyword evidence="2" id="KW-0732">Signal</keyword>
<reference evidence="3 4" key="1">
    <citation type="journal article" date="2016" name="Nat. Commun.">
        <title>Thousands of microbial genomes shed light on interconnected biogeochemical processes in an aquifer system.</title>
        <authorList>
            <person name="Anantharaman K."/>
            <person name="Brown C.T."/>
            <person name="Hug L.A."/>
            <person name="Sharon I."/>
            <person name="Castelle C.J."/>
            <person name="Probst A.J."/>
            <person name="Thomas B.C."/>
            <person name="Singh A."/>
            <person name="Wilkins M.J."/>
            <person name="Karaoz U."/>
            <person name="Brodie E.L."/>
            <person name="Williams K.H."/>
            <person name="Hubbard S.S."/>
            <person name="Banfield J.F."/>
        </authorList>
    </citation>
    <scope>NUCLEOTIDE SEQUENCE [LARGE SCALE GENOMIC DNA]</scope>
</reference>
<feature type="signal peptide" evidence="2">
    <location>
        <begin position="1"/>
        <end position="21"/>
    </location>
</feature>
<organism evidence="3 4">
    <name type="scientific">Candidatus Daviesbacteria bacterium RIFCSPLOWO2_01_FULL_40_24</name>
    <dbReference type="NCBI Taxonomy" id="1797787"/>
    <lineage>
        <taxon>Bacteria</taxon>
        <taxon>Candidatus Daviesiibacteriota</taxon>
    </lineage>
</organism>
<accession>A0A1F5MIY2</accession>
<evidence type="ECO:0000256" key="1">
    <source>
        <dbReference type="SAM" id="Coils"/>
    </source>
</evidence>
<feature type="coiled-coil region" evidence="1">
    <location>
        <begin position="29"/>
        <end position="56"/>
    </location>
</feature>
<evidence type="ECO:0008006" key="5">
    <source>
        <dbReference type="Google" id="ProtNLM"/>
    </source>
</evidence>
<gene>
    <name evidence="3" type="ORF">A3B49_03505</name>
</gene>
<comment type="caution">
    <text evidence="3">The sequence shown here is derived from an EMBL/GenBank/DDBJ whole genome shotgun (WGS) entry which is preliminary data.</text>
</comment>